<feature type="compositionally biased region" description="Acidic residues" evidence="2">
    <location>
        <begin position="162"/>
        <end position="171"/>
    </location>
</feature>
<evidence type="ECO:0000313" key="3">
    <source>
        <dbReference type="EMBL" id="OCF55263.1"/>
    </source>
</evidence>
<proteinExistence type="predicted"/>
<evidence type="ECO:0000313" key="4">
    <source>
        <dbReference type="Proteomes" id="UP000092583"/>
    </source>
</evidence>
<keyword evidence="1" id="KW-0175">Coiled coil</keyword>
<organism evidence="3 4">
    <name type="scientific">Kwoniella mangroviensis CBS 10435</name>
    <dbReference type="NCBI Taxonomy" id="1331196"/>
    <lineage>
        <taxon>Eukaryota</taxon>
        <taxon>Fungi</taxon>
        <taxon>Dikarya</taxon>
        <taxon>Basidiomycota</taxon>
        <taxon>Agaricomycotina</taxon>
        <taxon>Tremellomycetes</taxon>
        <taxon>Tremellales</taxon>
        <taxon>Cryptococcaceae</taxon>
        <taxon>Kwoniella</taxon>
    </lineage>
</organism>
<reference evidence="4" key="2">
    <citation type="submission" date="2013-12" db="EMBL/GenBank/DDBJ databases">
        <title>Evolution of pathogenesis and genome organization in the Tremellales.</title>
        <authorList>
            <person name="Cuomo C."/>
            <person name="Litvintseva A."/>
            <person name="Heitman J."/>
            <person name="Chen Y."/>
            <person name="Sun S."/>
            <person name="Springer D."/>
            <person name="Dromer F."/>
            <person name="Young S."/>
            <person name="Zeng Q."/>
            <person name="Chapman S."/>
            <person name="Gujja S."/>
            <person name="Saif S."/>
            <person name="Birren B."/>
        </authorList>
    </citation>
    <scope>NUCLEOTIDE SEQUENCE [LARGE SCALE GENOMIC DNA]</scope>
    <source>
        <strain evidence="4">CBS 10435</strain>
    </source>
</reference>
<dbReference type="Proteomes" id="UP000092583">
    <property type="component" value="Unassembled WGS sequence"/>
</dbReference>
<feature type="compositionally biased region" description="Polar residues" evidence="2">
    <location>
        <begin position="55"/>
        <end position="82"/>
    </location>
</feature>
<feature type="region of interest" description="Disordered" evidence="2">
    <location>
        <begin position="1"/>
        <end position="82"/>
    </location>
</feature>
<feature type="compositionally biased region" description="Basic and acidic residues" evidence="2">
    <location>
        <begin position="45"/>
        <end position="54"/>
    </location>
</feature>
<accession>A0A1B9IIF6</accession>
<feature type="region of interest" description="Disordered" evidence="2">
    <location>
        <begin position="152"/>
        <end position="171"/>
    </location>
</feature>
<evidence type="ECO:0000256" key="2">
    <source>
        <dbReference type="SAM" id="MobiDB-lite"/>
    </source>
</evidence>
<gene>
    <name evidence="3" type="ORF">L486_07376</name>
</gene>
<evidence type="ECO:0000256" key="1">
    <source>
        <dbReference type="SAM" id="Coils"/>
    </source>
</evidence>
<dbReference type="AlphaFoldDB" id="A0A1B9IIF6"/>
<dbReference type="OrthoDB" id="2565335at2759"/>
<protein>
    <submittedName>
        <fullName evidence="3">Uncharacterized protein</fullName>
    </submittedName>
</protein>
<feature type="compositionally biased region" description="Polar residues" evidence="2">
    <location>
        <begin position="31"/>
        <end position="44"/>
    </location>
</feature>
<feature type="coiled-coil region" evidence="1">
    <location>
        <begin position="115"/>
        <end position="149"/>
    </location>
</feature>
<sequence>MNQLSDLELVAQAMSSSERKPQTQTQTQTQSNGNGDTKQSNQNIDQDRKYDKSQSDPNFIPNVNGNTQSRTGQTPSDLPNLQSLNLAIDPTTLTSLNSLMSLSDDQLERLDESQIEEIMKQLEIADDVADDLEGKLDRLLATLGGVEEDIVNDIDEKGDQQKEEEEGMENK</sequence>
<name>A0A1B9IIF6_9TREE</name>
<reference evidence="3 4" key="1">
    <citation type="submission" date="2013-07" db="EMBL/GenBank/DDBJ databases">
        <title>The Genome Sequence of Kwoniella mangroviensis CBS10435.</title>
        <authorList>
            <consortium name="The Broad Institute Genome Sequencing Platform"/>
            <person name="Cuomo C."/>
            <person name="Litvintseva A."/>
            <person name="Chen Y."/>
            <person name="Heitman J."/>
            <person name="Sun S."/>
            <person name="Springer D."/>
            <person name="Dromer F."/>
            <person name="Young S.K."/>
            <person name="Zeng Q."/>
            <person name="Gargeya S."/>
            <person name="Fitzgerald M."/>
            <person name="Abouelleil A."/>
            <person name="Alvarado L."/>
            <person name="Berlin A.M."/>
            <person name="Chapman S.B."/>
            <person name="Dewar J."/>
            <person name="Goldberg J."/>
            <person name="Griggs A."/>
            <person name="Gujja S."/>
            <person name="Hansen M."/>
            <person name="Howarth C."/>
            <person name="Imamovic A."/>
            <person name="Larimer J."/>
            <person name="McCowan C."/>
            <person name="Murphy C."/>
            <person name="Pearson M."/>
            <person name="Priest M."/>
            <person name="Roberts A."/>
            <person name="Saif S."/>
            <person name="Shea T."/>
            <person name="Sykes S."/>
            <person name="Wortman J."/>
            <person name="Nusbaum C."/>
            <person name="Birren B."/>
        </authorList>
    </citation>
    <scope>NUCLEOTIDE SEQUENCE [LARGE SCALE GENOMIC DNA]</scope>
    <source>
        <strain evidence="3 4">CBS 10435</strain>
    </source>
</reference>
<keyword evidence="4" id="KW-1185">Reference proteome</keyword>
<dbReference type="EMBL" id="KI669467">
    <property type="protein sequence ID" value="OCF55263.1"/>
    <property type="molecule type" value="Genomic_DNA"/>
</dbReference>